<dbReference type="Gene3D" id="1.10.1780.10">
    <property type="entry name" value="Clp, N-terminal domain"/>
    <property type="match status" value="1"/>
</dbReference>
<dbReference type="Gene3D" id="3.40.50.300">
    <property type="entry name" value="P-loop containing nucleotide triphosphate hydrolases"/>
    <property type="match status" value="1"/>
</dbReference>
<evidence type="ECO:0000256" key="2">
    <source>
        <dbReference type="ARBA" id="ARBA00022737"/>
    </source>
</evidence>
<evidence type="ECO:0000256" key="4">
    <source>
        <dbReference type="SAM" id="MobiDB-lite"/>
    </source>
</evidence>
<feature type="region of interest" description="Disordered" evidence="4">
    <location>
        <begin position="127"/>
        <end position="149"/>
    </location>
</feature>
<dbReference type="PANTHER" id="PTHR43572:SF59">
    <property type="entry name" value="PROTEIN SMAX1-LIKE 3"/>
    <property type="match status" value="1"/>
</dbReference>
<comment type="similarity">
    <text evidence="1">Belongs to the ClpA/ClpB family.</text>
</comment>
<dbReference type="Pfam" id="PF23569">
    <property type="entry name" value="NBD_SMAX1"/>
    <property type="match status" value="1"/>
</dbReference>
<dbReference type="InterPro" id="IPR036628">
    <property type="entry name" value="Clp_N_dom_sf"/>
</dbReference>
<dbReference type="InterPro" id="IPR051650">
    <property type="entry name" value="SL_signaling_regulator"/>
</dbReference>
<evidence type="ECO:0000313" key="7">
    <source>
        <dbReference type="Proteomes" id="UP000807115"/>
    </source>
</evidence>
<evidence type="ECO:0000259" key="5">
    <source>
        <dbReference type="PROSITE" id="PS51903"/>
    </source>
</evidence>
<dbReference type="Proteomes" id="UP000807115">
    <property type="component" value="Chromosome 5"/>
</dbReference>
<dbReference type="InterPro" id="IPR004176">
    <property type="entry name" value="Clp_R_N"/>
</dbReference>
<dbReference type="SUPFAM" id="SSF52540">
    <property type="entry name" value="P-loop containing nucleoside triphosphate hydrolases"/>
    <property type="match status" value="1"/>
</dbReference>
<protein>
    <recommendedName>
        <fullName evidence="5">Clp R domain-containing protein</fullName>
    </recommendedName>
</protein>
<gene>
    <name evidence="6" type="ORF">BDA96_05G045400</name>
</gene>
<feature type="compositionally biased region" description="Polar residues" evidence="4">
    <location>
        <begin position="603"/>
        <end position="612"/>
    </location>
</feature>
<feature type="region of interest" description="Disordered" evidence="4">
    <location>
        <begin position="196"/>
        <end position="243"/>
    </location>
</feature>
<feature type="domain" description="Clp R" evidence="5">
    <location>
        <begin position="8"/>
        <end position="198"/>
    </location>
</feature>
<evidence type="ECO:0000313" key="6">
    <source>
        <dbReference type="EMBL" id="KAG0528815.1"/>
    </source>
</evidence>
<comment type="caution">
    <text evidence="6">The sequence shown here is derived from an EMBL/GenBank/DDBJ whole genome shotgun (WGS) entry which is preliminary data.</text>
</comment>
<dbReference type="SUPFAM" id="SSF81923">
    <property type="entry name" value="Double Clp-N motif"/>
    <property type="match status" value="1"/>
</dbReference>
<reference evidence="6" key="1">
    <citation type="journal article" date="2019" name="BMC Genomics">
        <title>A new reference genome for Sorghum bicolor reveals high levels of sequence similarity between sweet and grain genotypes: implications for the genetics of sugar metabolism.</title>
        <authorList>
            <person name="Cooper E.A."/>
            <person name="Brenton Z.W."/>
            <person name="Flinn B.S."/>
            <person name="Jenkins J."/>
            <person name="Shu S."/>
            <person name="Flowers D."/>
            <person name="Luo F."/>
            <person name="Wang Y."/>
            <person name="Xia P."/>
            <person name="Barry K."/>
            <person name="Daum C."/>
            <person name="Lipzen A."/>
            <person name="Yoshinaga Y."/>
            <person name="Schmutz J."/>
            <person name="Saski C."/>
            <person name="Vermerris W."/>
            <person name="Kresovich S."/>
        </authorList>
    </citation>
    <scope>NUCLEOTIDE SEQUENCE</scope>
</reference>
<organism evidence="6 7">
    <name type="scientific">Sorghum bicolor</name>
    <name type="common">Sorghum</name>
    <name type="synonym">Sorghum vulgare</name>
    <dbReference type="NCBI Taxonomy" id="4558"/>
    <lineage>
        <taxon>Eukaryota</taxon>
        <taxon>Viridiplantae</taxon>
        <taxon>Streptophyta</taxon>
        <taxon>Embryophyta</taxon>
        <taxon>Tracheophyta</taxon>
        <taxon>Spermatophyta</taxon>
        <taxon>Magnoliopsida</taxon>
        <taxon>Liliopsida</taxon>
        <taxon>Poales</taxon>
        <taxon>Poaceae</taxon>
        <taxon>PACMAD clade</taxon>
        <taxon>Panicoideae</taxon>
        <taxon>Andropogonodae</taxon>
        <taxon>Andropogoneae</taxon>
        <taxon>Sorghinae</taxon>
        <taxon>Sorghum</taxon>
    </lineage>
</organism>
<dbReference type="InterPro" id="IPR027417">
    <property type="entry name" value="P-loop_NTPase"/>
</dbReference>
<dbReference type="PANTHER" id="PTHR43572">
    <property type="entry name" value="CHAPERONE PROTEIN CLPD, CHLOROPLASTIC"/>
    <property type="match status" value="1"/>
</dbReference>
<evidence type="ECO:0000256" key="3">
    <source>
        <dbReference type="PROSITE-ProRule" id="PRU01251"/>
    </source>
</evidence>
<accession>A0A921QX59</accession>
<sequence>MRAGGCAVQQALAAEAAAVVRQAVALARRRGHAQVTPLHVASAMLSAAGLLRAACLRSHSHPLQCKALELCFNVALNRLPTAGPAAAAVMFHPHHHHHHAGHGQQHAVPVLSNALVAAFKRAQAHQRRGVVEGVQGQGQGQAPAQPPPQPVLAAKVDIEQLIISILDDPSVSRVMREAGFSSSQVKANVEKAVSLSSSSSLPDHQPNTTIPPSGAHATGSPAAGGSGHASSRRPNAGGNKADDDDAMRVLDCMASGTKRCVVVVGESAATAEVVVKSVMDRVSKGELQQRHERLKNVQFVPLSAASFQRMPREEVEAKAGDLRALVRQGCAAGKGVVLVLEDLAFAADAWAAVSERRRHGSVGREHGQCGYCPVEHAVMEVGSLVSAAAGGGGGGRGLDRFWLLGFGNNQAYMKSRAGQPSLEAVWELHPVVVPDGGLSLSLTCNSDAEQANQDRATRPWPSFVNGTASGESELITSSTKVAATTPSVPPWFRGYQVQDMTRPASRSASFQLQDWNPNFNGSAAYHTSELTLSFSSQATNSPDASSISGSFAPSFNAASLMMSSEPWQFKVMQPCPNYRRDDPNALVRTYDHQQLHGRPSPEKSYSVSNSSEGAPAESPKFTELTAENLKILCNALENRAPHHKDVATEIASVVLQCRSGMTRRRWWFQEKPSAVTWLLFQGGGNDGKKAVCQELARLVFGSYSKFTSISLADDEFTHHVHSDSSSGEPMLKRQRSLDTGHGYIQRLYDAILKSPHRVIMIDGVEQLDYESEIGIRNAITNGRIRGCNGDEISLGDAIIVLSCEALDSMSNASSPRLKQRVINKNGKEGNGMNIENGMESSGFTLDLNACAEDSEGNEESVSDNARIINIVDGVFFFQLMEHS</sequence>
<dbReference type="InterPro" id="IPR058680">
    <property type="entry name" value="NBD_SMAX1-like"/>
</dbReference>
<feature type="compositionally biased region" description="Low complexity" evidence="4">
    <location>
        <begin position="211"/>
        <end position="221"/>
    </location>
</feature>
<evidence type="ECO:0000256" key="1">
    <source>
        <dbReference type="ARBA" id="ARBA00008675"/>
    </source>
</evidence>
<reference evidence="6" key="2">
    <citation type="submission" date="2020-10" db="EMBL/GenBank/DDBJ databases">
        <authorList>
            <person name="Cooper E.A."/>
            <person name="Brenton Z.W."/>
            <person name="Flinn B.S."/>
            <person name="Jenkins J."/>
            <person name="Shu S."/>
            <person name="Flowers D."/>
            <person name="Luo F."/>
            <person name="Wang Y."/>
            <person name="Xia P."/>
            <person name="Barry K."/>
            <person name="Daum C."/>
            <person name="Lipzen A."/>
            <person name="Yoshinaga Y."/>
            <person name="Schmutz J."/>
            <person name="Saski C."/>
            <person name="Vermerris W."/>
            <person name="Kresovich S."/>
        </authorList>
    </citation>
    <scope>NUCLEOTIDE SEQUENCE</scope>
</reference>
<dbReference type="EMBL" id="CM027684">
    <property type="protein sequence ID" value="KAG0528815.1"/>
    <property type="molecule type" value="Genomic_DNA"/>
</dbReference>
<dbReference type="PROSITE" id="PS51903">
    <property type="entry name" value="CLP_R"/>
    <property type="match status" value="1"/>
</dbReference>
<keyword evidence="2 3" id="KW-0677">Repeat</keyword>
<feature type="region of interest" description="Disordered" evidence="4">
    <location>
        <begin position="593"/>
        <end position="619"/>
    </location>
</feature>
<name>A0A921QX59_SORBI</name>
<proteinExistence type="inferred from homology"/>
<dbReference type="AlphaFoldDB" id="A0A921QX59"/>